<evidence type="ECO:0000256" key="1">
    <source>
        <dbReference type="SAM" id="SignalP"/>
    </source>
</evidence>
<reference evidence="2 3" key="1">
    <citation type="submission" date="2021-04" db="EMBL/GenBank/DDBJ databases">
        <title>Genomics, taxonomy and metabolism of representatives of sulfur bacteria of the genus Thiothrix: Thiothrix fructosivorans QT, Thiothrix unzii A1T and three new species, Thiothrix subterranea sp. nov., Thiothrix litoralis sp. nov. and 'Candidatus Thiothrix anitrata' sp. nov.</title>
        <authorList>
            <person name="Ravin N.V."/>
            <person name="Smolyakov D."/>
            <person name="Rudenko T.S."/>
            <person name="Mardanov A.V."/>
            <person name="Beletsky A.V."/>
            <person name="Markov N.D."/>
            <person name="Fomenkov A.I."/>
            <person name="Roberts R.J."/>
            <person name="Karnachuk O.V."/>
            <person name="Novikov A."/>
            <person name="Grabovich M.Y."/>
        </authorList>
    </citation>
    <scope>NUCLEOTIDE SEQUENCE [LARGE SCALE GENOMIC DNA]</scope>
    <source>
        <strain evidence="2 3">A52</strain>
    </source>
</reference>
<name>A0ABX7X4Y9_9GAMM</name>
<dbReference type="Proteomes" id="UP000672027">
    <property type="component" value="Chromosome"/>
</dbReference>
<dbReference type="Pfam" id="PF11249">
    <property type="entry name" value="DUF3047"/>
    <property type="match status" value="1"/>
</dbReference>
<sequence>MNTWQRNVYKTLIILGVMASHPLMAADNVPVGDFSQQQLTDWKPQVFSGKTAYEFEQQGKETVLTATSQASASGLVRRIRVDLQATPFLNWSWQIQNQLPDLNEQTKAGDDYAARVYVVVDGGLLKWNSKAVNYVWASNTQRGQSWGNAFLPNNAKMLAVRGTQDKPLTMVKEKRNVAADFKQLFGTEVRYIDAVAIMTDTDNSKGEAQAAYGDIFFSSK</sequence>
<feature type="signal peptide" evidence="1">
    <location>
        <begin position="1"/>
        <end position="25"/>
    </location>
</feature>
<keyword evidence="1" id="KW-0732">Signal</keyword>
<evidence type="ECO:0000313" key="2">
    <source>
        <dbReference type="EMBL" id="QTR50949.1"/>
    </source>
</evidence>
<gene>
    <name evidence="2" type="ORF">J8380_05125</name>
</gene>
<protein>
    <submittedName>
        <fullName evidence="2">DUF3047 domain-containing protein</fullName>
    </submittedName>
</protein>
<dbReference type="RefSeq" id="WP_210228933.1">
    <property type="nucleotide sequence ID" value="NZ_CP072800.1"/>
</dbReference>
<dbReference type="EMBL" id="CP072800">
    <property type="protein sequence ID" value="QTR50949.1"/>
    <property type="molecule type" value="Genomic_DNA"/>
</dbReference>
<accession>A0ABX7X4Y9</accession>
<feature type="chain" id="PRO_5047152540" evidence="1">
    <location>
        <begin position="26"/>
        <end position="220"/>
    </location>
</feature>
<keyword evidence="3" id="KW-1185">Reference proteome</keyword>
<organism evidence="2 3">
    <name type="scientific">Candidatus Thiothrix anitrata</name>
    <dbReference type="NCBI Taxonomy" id="2823902"/>
    <lineage>
        <taxon>Bacteria</taxon>
        <taxon>Pseudomonadati</taxon>
        <taxon>Pseudomonadota</taxon>
        <taxon>Gammaproteobacteria</taxon>
        <taxon>Thiotrichales</taxon>
        <taxon>Thiotrichaceae</taxon>
        <taxon>Thiothrix</taxon>
    </lineage>
</organism>
<dbReference type="InterPro" id="IPR021409">
    <property type="entry name" value="DUF3047"/>
</dbReference>
<evidence type="ECO:0000313" key="3">
    <source>
        <dbReference type="Proteomes" id="UP000672027"/>
    </source>
</evidence>
<proteinExistence type="predicted"/>